<dbReference type="InterPro" id="IPR001867">
    <property type="entry name" value="OmpR/PhoB-type_DNA-bd"/>
</dbReference>
<dbReference type="EMBL" id="JAJEPX010000015">
    <property type="protein sequence ID" value="MCC2176770.1"/>
    <property type="molecule type" value="Genomic_DNA"/>
</dbReference>
<accession>A0AAW4VZ62</accession>
<dbReference type="PROSITE" id="PS50110">
    <property type="entry name" value="RESPONSE_REGULATORY"/>
    <property type="match status" value="1"/>
</dbReference>
<dbReference type="GeneID" id="98659623"/>
<dbReference type="CDD" id="cd17574">
    <property type="entry name" value="REC_OmpR"/>
    <property type="match status" value="1"/>
</dbReference>
<evidence type="ECO:0000256" key="3">
    <source>
        <dbReference type="ARBA" id="ARBA00023012"/>
    </source>
</evidence>
<feature type="DNA-binding region" description="OmpR/PhoB-type" evidence="9">
    <location>
        <begin position="125"/>
        <end position="223"/>
    </location>
</feature>
<dbReference type="GO" id="GO:0000976">
    <property type="term" value="F:transcription cis-regulatory region binding"/>
    <property type="evidence" value="ECO:0007669"/>
    <property type="project" value="TreeGrafter"/>
</dbReference>
<keyword evidence="5 9" id="KW-0238">DNA-binding</keyword>
<keyword evidence="3" id="KW-0902">Two-component regulatory system</keyword>
<evidence type="ECO:0000256" key="8">
    <source>
        <dbReference type="PROSITE-ProRule" id="PRU00169"/>
    </source>
</evidence>
<evidence type="ECO:0000256" key="4">
    <source>
        <dbReference type="ARBA" id="ARBA00023015"/>
    </source>
</evidence>
<dbReference type="RefSeq" id="WP_118646933.1">
    <property type="nucleotide sequence ID" value="NZ_DBEZDI010000015.1"/>
</dbReference>
<comment type="caution">
    <text evidence="12">The sequence shown here is derived from an EMBL/GenBank/DDBJ whole genome shotgun (WGS) entry which is preliminary data.</text>
</comment>
<dbReference type="Pfam" id="PF00486">
    <property type="entry name" value="Trans_reg_C"/>
    <property type="match status" value="1"/>
</dbReference>
<dbReference type="InterPro" id="IPR039420">
    <property type="entry name" value="WalR-like"/>
</dbReference>
<evidence type="ECO:0000259" key="11">
    <source>
        <dbReference type="PROSITE" id="PS51755"/>
    </source>
</evidence>
<keyword evidence="2 8" id="KW-0597">Phosphoprotein</keyword>
<dbReference type="CDD" id="cd00383">
    <property type="entry name" value="trans_reg_C"/>
    <property type="match status" value="1"/>
</dbReference>
<name>A0AAW4VZ62_9FIRM</name>
<feature type="modified residue" description="4-aspartylphosphate" evidence="8">
    <location>
        <position position="54"/>
    </location>
</feature>
<sequence>MEDKLILLVEDNPHIMAINDAALHMRGYRTLQAETAHKCRELLCFHAVDLIVLDILLPDGDGVALCREIKQEYDVPILFLTAMGENEDIVKGLTAGGDDYLTKPYDLEVFMARVEARLRAAHPKERAVRLGPLQMNLLSGRAYIGETDLNLTQKEFAALLYLARHPNRSVSAQELYEAVWQQPMGADPHAVRMTISRLKQKLGGEDARVTVNSYRSSGYRLEEQ</sequence>
<evidence type="ECO:0000256" key="5">
    <source>
        <dbReference type="ARBA" id="ARBA00023125"/>
    </source>
</evidence>
<evidence type="ECO:0000256" key="1">
    <source>
        <dbReference type="ARBA" id="ARBA00018672"/>
    </source>
</evidence>
<dbReference type="InterPro" id="IPR036388">
    <property type="entry name" value="WH-like_DNA-bd_sf"/>
</dbReference>
<organism evidence="12 13">
    <name type="scientific">Agathobaculum butyriciproducens</name>
    <dbReference type="NCBI Taxonomy" id="1628085"/>
    <lineage>
        <taxon>Bacteria</taxon>
        <taxon>Bacillati</taxon>
        <taxon>Bacillota</taxon>
        <taxon>Clostridia</taxon>
        <taxon>Eubacteriales</taxon>
        <taxon>Butyricicoccaceae</taxon>
        <taxon>Agathobaculum</taxon>
    </lineage>
</organism>
<dbReference type="InterPro" id="IPR011006">
    <property type="entry name" value="CheY-like_superfamily"/>
</dbReference>
<evidence type="ECO:0000313" key="13">
    <source>
        <dbReference type="Proteomes" id="UP001298753"/>
    </source>
</evidence>
<feature type="domain" description="OmpR/PhoB-type" evidence="11">
    <location>
        <begin position="125"/>
        <end position="223"/>
    </location>
</feature>
<protein>
    <recommendedName>
        <fullName evidence="1">Stage 0 sporulation protein A homolog</fullName>
    </recommendedName>
</protein>
<evidence type="ECO:0000256" key="6">
    <source>
        <dbReference type="ARBA" id="ARBA00023163"/>
    </source>
</evidence>
<evidence type="ECO:0000256" key="7">
    <source>
        <dbReference type="ARBA" id="ARBA00024867"/>
    </source>
</evidence>
<dbReference type="PANTHER" id="PTHR48111">
    <property type="entry name" value="REGULATOR OF RPOS"/>
    <property type="match status" value="1"/>
</dbReference>
<reference evidence="12 13" key="1">
    <citation type="submission" date="2021-10" db="EMBL/GenBank/DDBJ databases">
        <title>Anaerobic single-cell dispensing facilitates the cultivation of human gut bacteria.</title>
        <authorList>
            <person name="Afrizal A."/>
        </authorList>
    </citation>
    <scope>NUCLEOTIDE SEQUENCE [LARGE SCALE GENOMIC DNA]</scope>
    <source>
        <strain evidence="12 13">CLA-AA-H270</strain>
    </source>
</reference>
<gene>
    <name evidence="12" type="ORF">LKD22_06475</name>
</gene>
<dbReference type="Pfam" id="PF00072">
    <property type="entry name" value="Response_reg"/>
    <property type="match status" value="1"/>
</dbReference>
<evidence type="ECO:0000256" key="2">
    <source>
        <dbReference type="ARBA" id="ARBA00022553"/>
    </source>
</evidence>
<keyword evidence="4" id="KW-0805">Transcription regulation</keyword>
<keyword evidence="13" id="KW-1185">Reference proteome</keyword>
<dbReference type="SMART" id="SM00448">
    <property type="entry name" value="REC"/>
    <property type="match status" value="1"/>
</dbReference>
<dbReference type="Proteomes" id="UP001298753">
    <property type="component" value="Unassembled WGS sequence"/>
</dbReference>
<dbReference type="Gene3D" id="3.40.50.2300">
    <property type="match status" value="1"/>
</dbReference>
<dbReference type="GO" id="GO:0005829">
    <property type="term" value="C:cytosol"/>
    <property type="evidence" value="ECO:0007669"/>
    <property type="project" value="TreeGrafter"/>
</dbReference>
<dbReference type="Gene3D" id="1.10.10.10">
    <property type="entry name" value="Winged helix-like DNA-binding domain superfamily/Winged helix DNA-binding domain"/>
    <property type="match status" value="1"/>
</dbReference>
<dbReference type="AlphaFoldDB" id="A0AAW4VZ62"/>
<keyword evidence="6" id="KW-0804">Transcription</keyword>
<dbReference type="GO" id="GO:0032993">
    <property type="term" value="C:protein-DNA complex"/>
    <property type="evidence" value="ECO:0007669"/>
    <property type="project" value="TreeGrafter"/>
</dbReference>
<dbReference type="SUPFAM" id="SSF52172">
    <property type="entry name" value="CheY-like"/>
    <property type="match status" value="1"/>
</dbReference>
<proteinExistence type="predicted"/>
<dbReference type="InterPro" id="IPR001789">
    <property type="entry name" value="Sig_transdc_resp-reg_receiver"/>
</dbReference>
<dbReference type="Gene3D" id="6.10.250.690">
    <property type="match status" value="1"/>
</dbReference>
<evidence type="ECO:0000259" key="10">
    <source>
        <dbReference type="PROSITE" id="PS50110"/>
    </source>
</evidence>
<dbReference type="GO" id="GO:0006355">
    <property type="term" value="P:regulation of DNA-templated transcription"/>
    <property type="evidence" value="ECO:0007669"/>
    <property type="project" value="InterPro"/>
</dbReference>
<dbReference type="GO" id="GO:0000156">
    <property type="term" value="F:phosphorelay response regulator activity"/>
    <property type="evidence" value="ECO:0007669"/>
    <property type="project" value="TreeGrafter"/>
</dbReference>
<evidence type="ECO:0000256" key="9">
    <source>
        <dbReference type="PROSITE-ProRule" id="PRU01091"/>
    </source>
</evidence>
<dbReference type="SMART" id="SM00862">
    <property type="entry name" value="Trans_reg_C"/>
    <property type="match status" value="1"/>
</dbReference>
<feature type="domain" description="Response regulatory" evidence="10">
    <location>
        <begin position="5"/>
        <end position="118"/>
    </location>
</feature>
<comment type="function">
    <text evidence="7">May play the central regulatory role in sporulation. It may be an element of the effector pathway responsible for the activation of sporulation genes in response to nutritional stress. Spo0A may act in concert with spo0H (a sigma factor) to control the expression of some genes that are critical to the sporulation process.</text>
</comment>
<dbReference type="PANTHER" id="PTHR48111:SF1">
    <property type="entry name" value="TWO-COMPONENT RESPONSE REGULATOR ORR33"/>
    <property type="match status" value="1"/>
</dbReference>
<evidence type="ECO:0000313" key="12">
    <source>
        <dbReference type="EMBL" id="MCC2176770.1"/>
    </source>
</evidence>
<dbReference type="PROSITE" id="PS51755">
    <property type="entry name" value="OMPR_PHOB"/>
    <property type="match status" value="1"/>
</dbReference>